<dbReference type="Proteomes" id="UP000054928">
    <property type="component" value="Unassembled WGS sequence"/>
</dbReference>
<reference evidence="2" key="1">
    <citation type="submission" date="2014-09" db="EMBL/GenBank/DDBJ databases">
        <authorList>
            <person name="Sharma Rahul"/>
            <person name="Thines Marco"/>
        </authorList>
    </citation>
    <scope>NUCLEOTIDE SEQUENCE [LARGE SCALE GENOMIC DNA]</scope>
</reference>
<name>A0A0P1A6A1_PLAHL</name>
<dbReference type="AlphaFoldDB" id="A0A0P1A6A1"/>
<evidence type="ECO:0000313" key="2">
    <source>
        <dbReference type="Proteomes" id="UP000054928"/>
    </source>
</evidence>
<organism evidence="1 2">
    <name type="scientific">Plasmopara halstedii</name>
    <name type="common">Downy mildew of sunflower</name>
    <dbReference type="NCBI Taxonomy" id="4781"/>
    <lineage>
        <taxon>Eukaryota</taxon>
        <taxon>Sar</taxon>
        <taxon>Stramenopiles</taxon>
        <taxon>Oomycota</taxon>
        <taxon>Peronosporomycetes</taxon>
        <taxon>Peronosporales</taxon>
        <taxon>Peronosporaceae</taxon>
        <taxon>Plasmopara</taxon>
    </lineage>
</organism>
<dbReference type="RefSeq" id="XP_024572055.1">
    <property type="nucleotide sequence ID" value="XM_024726937.1"/>
</dbReference>
<sequence length="209" mass="21957">MTTQLTDEFLHESATAGPDQSVSVLKGKSMSYVIDLNQGSYTKGIVTLDATNQLNGSQGYASLRDAYITVPFVATIKNTGAGALAGTAAAMTQFVAGLKCNIATIIDKVQIELNGKTIVTPSGYLSHWNNLRAMTEWSDDDMMSARLGFHRLLRIAETGFINNANNVAATLAAGNASAVELPCNTGFVKRELANPPVVSVNGTAATPTG</sequence>
<dbReference type="EMBL" id="CCYD01000107">
    <property type="protein sequence ID" value="CEG35686.1"/>
    <property type="molecule type" value="Genomic_DNA"/>
</dbReference>
<dbReference type="OrthoDB" id="156170at2759"/>
<protein>
    <submittedName>
        <fullName evidence="1">Uncharacterized protein</fullName>
    </submittedName>
</protein>
<keyword evidence="2" id="KW-1185">Reference proteome</keyword>
<proteinExistence type="predicted"/>
<accession>A0A0P1A6A1</accession>
<evidence type="ECO:0000313" key="1">
    <source>
        <dbReference type="EMBL" id="CEG35686.1"/>
    </source>
</evidence>
<dbReference type="GeneID" id="36395076"/>